<keyword evidence="1" id="KW-0808">Transferase</keyword>
<dbReference type="InterPro" id="IPR001264">
    <property type="entry name" value="Glyco_trans_51"/>
</dbReference>
<organism evidence="3 4">
    <name type="scientific">Veillonella magna</name>
    <dbReference type="NCBI Taxonomy" id="464322"/>
    <lineage>
        <taxon>Bacteria</taxon>
        <taxon>Bacillati</taxon>
        <taxon>Bacillota</taxon>
        <taxon>Negativicutes</taxon>
        <taxon>Veillonellales</taxon>
        <taxon>Veillonellaceae</taxon>
        <taxon>Veillonella</taxon>
    </lineage>
</organism>
<evidence type="ECO:0000313" key="3">
    <source>
        <dbReference type="EMBL" id="MBM6912633.1"/>
    </source>
</evidence>
<dbReference type="EMBL" id="JACJLA010000006">
    <property type="protein sequence ID" value="MBM6912633.1"/>
    <property type="molecule type" value="Genomic_DNA"/>
</dbReference>
<accession>A0ABS2GGT8</accession>
<name>A0ABS2GGT8_9FIRM</name>
<sequence>MKLLLKILVVLAALAAGLYWFAGYEPEADKTTQRTPQTRLEQHIETSEDSLTRTERIRRLFAFKEAVRTALNARVPADRRVKADEIAPIMKGALVATEDKRFYDHGAIDIFGISRAFYINMVAGHTVEGGSTITQQLVKNLFLSSKRIMSRKIEEVLLAYLMEYYYTKDQILTMYLNSIYYGNNYYGLEAAAAGYFGTTPDKLSLAQAAMLAGLPQAPSYYNPKENFTAAKERQRTVLTLMAAQGMITSREADSTFYEDVGLKK</sequence>
<dbReference type="InterPro" id="IPR050396">
    <property type="entry name" value="Glycosyltr_51/Transpeptidase"/>
</dbReference>
<dbReference type="RefSeq" id="WP_205087726.1">
    <property type="nucleotide sequence ID" value="NZ_JACJLA010000006.1"/>
</dbReference>
<dbReference type="SUPFAM" id="SSF53955">
    <property type="entry name" value="Lysozyme-like"/>
    <property type="match status" value="1"/>
</dbReference>
<evidence type="ECO:0000256" key="1">
    <source>
        <dbReference type="ARBA" id="ARBA00022679"/>
    </source>
</evidence>
<dbReference type="InterPro" id="IPR023346">
    <property type="entry name" value="Lysozyme-like_dom_sf"/>
</dbReference>
<evidence type="ECO:0000313" key="4">
    <source>
        <dbReference type="Proteomes" id="UP000707138"/>
    </source>
</evidence>
<evidence type="ECO:0000259" key="2">
    <source>
        <dbReference type="Pfam" id="PF00912"/>
    </source>
</evidence>
<dbReference type="InterPro" id="IPR036950">
    <property type="entry name" value="PBP_transglycosylase"/>
</dbReference>
<feature type="domain" description="Glycosyl transferase family 51" evidence="2">
    <location>
        <begin position="78"/>
        <end position="241"/>
    </location>
</feature>
<dbReference type="PANTHER" id="PTHR32282">
    <property type="entry name" value="BINDING PROTEIN TRANSPEPTIDASE, PUTATIVE-RELATED"/>
    <property type="match status" value="1"/>
</dbReference>
<reference evidence="3 4" key="1">
    <citation type="journal article" date="2021" name="Sci. Rep.">
        <title>The distribution of antibiotic resistance genes in chicken gut microbiota commensals.</title>
        <authorList>
            <person name="Juricova H."/>
            <person name="Matiasovicova J."/>
            <person name="Kubasova T."/>
            <person name="Cejkova D."/>
            <person name="Rychlik I."/>
        </authorList>
    </citation>
    <scope>NUCLEOTIDE SEQUENCE [LARGE SCALE GENOMIC DNA]</scope>
    <source>
        <strain evidence="3 4">An537</strain>
    </source>
</reference>
<dbReference type="Gene3D" id="1.10.3810.10">
    <property type="entry name" value="Biosynthetic peptidoglycan transglycosylase-like"/>
    <property type="match status" value="1"/>
</dbReference>
<gene>
    <name evidence="3" type="ORF">H6A01_04750</name>
</gene>
<proteinExistence type="predicted"/>
<dbReference type="PANTHER" id="PTHR32282:SF33">
    <property type="entry name" value="PEPTIDOGLYCAN GLYCOSYLTRANSFERASE"/>
    <property type="match status" value="1"/>
</dbReference>
<protein>
    <submittedName>
        <fullName evidence="3">Transglycosylase domain-containing protein</fullName>
    </submittedName>
</protein>
<dbReference type="Proteomes" id="UP000707138">
    <property type="component" value="Unassembled WGS sequence"/>
</dbReference>
<keyword evidence="4" id="KW-1185">Reference proteome</keyword>
<dbReference type="Pfam" id="PF00912">
    <property type="entry name" value="Transgly"/>
    <property type="match status" value="1"/>
</dbReference>
<comment type="caution">
    <text evidence="3">The sequence shown here is derived from an EMBL/GenBank/DDBJ whole genome shotgun (WGS) entry which is preliminary data.</text>
</comment>